<keyword evidence="2" id="KW-1185">Reference proteome</keyword>
<accession>A0A1H3IGC9</accession>
<organism evidence="1 2">
    <name type="scientific">Citreimonas salinaria</name>
    <dbReference type="NCBI Taxonomy" id="321339"/>
    <lineage>
        <taxon>Bacteria</taxon>
        <taxon>Pseudomonadati</taxon>
        <taxon>Pseudomonadota</taxon>
        <taxon>Alphaproteobacteria</taxon>
        <taxon>Rhodobacterales</taxon>
        <taxon>Roseobacteraceae</taxon>
        <taxon>Citreimonas</taxon>
    </lineage>
</organism>
<dbReference type="RefSeq" id="WP_089882032.1">
    <property type="nucleotide sequence ID" value="NZ_FNPF01000005.1"/>
</dbReference>
<dbReference type="OrthoDB" id="7871041at2"/>
<dbReference type="Proteomes" id="UP000199286">
    <property type="component" value="Unassembled WGS sequence"/>
</dbReference>
<gene>
    <name evidence="1" type="ORF">SAMN05444340_10547</name>
</gene>
<protein>
    <submittedName>
        <fullName evidence="1">Uncharacterized protein</fullName>
    </submittedName>
</protein>
<reference evidence="1 2" key="1">
    <citation type="submission" date="2016-10" db="EMBL/GenBank/DDBJ databases">
        <authorList>
            <person name="de Groot N.N."/>
        </authorList>
    </citation>
    <scope>NUCLEOTIDE SEQUENCE [LARGE SCALE GENOMIC DNA]</scope>
    <source>
        <strain evidence="1 2">DSM 26880</strain>
    </source>
</reference>
<dbReference type="STRING" id="321339.SAMN05444340_10547"/>
<dbReference type="EMBL" id="FNPF01000005">
    <property type="protein sequence ID" value="SDY26682.1"/>
    <property type="molecule type" value="Genomic_DNA"/>
</dbReference>
<sequence>MHWSLVTQRWSTIRTLLEQRFPRLRAEDICEPPLDRETLVRLLAETNDLTLFEAGEELEDVLQIERMALPLSVQLH</sequence>
<dbReference type="AlphaFoldDB" id="A0A1H3IGC9"/>
<name>A0A1H3IGC9_9RHOB</name>
<proteinExistence type="predicted"/>
<evidence type="ECO:0000313" key="2">
    <source>
        <dbReference type="Proteomes" id="UP000199286"/>
    </source>
</evidence>
<evidence type="ECO:0000313" key="1">
    <source>
        <dbReference type="EMBL" id="SDY26682.1"/>
    </source>
</evidence>